<evidence type="ECO:0000259" key="1">
    <source>
        <dbReference type="Pfam" id="PF00501"/>
    </source>
</evidence>
<dbReference type="InterPro" id="IPR050237">
    <property type="entry name" value="ATP-dep_AMP-bd_enzyme"/>
</dbReference>
<accession>A0A841L967</accession>
<dbReference type="RefSeq" id="WP_184202279.1">
    <property type="nucleotide sequence ID" value="NZ_BMOX01000016.1"/>
</dbReference>
<dbReference type="InterPro" id="IPR000873">
    <property type="entry name" value="AMP-dep_synth/lig_dom"/>
</dbReference>
<dbReference type="InterPro" id="IPR042099">
    <property type="entry name" value="ANL_N_sf"/>
</dbReference>
<dbReference type="InterPro" id="IPR020845">
    <property type="entry name" value="AMP-binding_CS"/>
</dbReference>
<organism evidence="3 4">
    <name type="scientific">Polymorphobacter multimanifer</name>
    <dbReference type="NCBI Taxonomy" id="1070431"/>
    <lineage>
        <taxon>Bacteria</taxon>
        <taxon>Pseudomonadati</taxon>
        <taxon>Pseudomonadota</taxon>
        <taxon>Alphaproteobacteria</taxon>
        <taxon>Sphingomonadales</taxon>
        <taxon>Sphingosinicellaceae</taxon>
        <taxon>Polymorphobacter</taxon>
    </lineage>
</organism>
<gene>
    <name evidence="3" type="ORF">FHS79_003168</name>
</gene>
<dbReference type="SUPFAM" id="SSF56801">
    <property type="entry name" value="Acetyl-CoA synthetase-like"/>
    <property type="match status" value="1"/>
</dbReference>
<dbReference type="AlphaFoldDB" id="A0A841L967"/>
<dbReference type="InterPro" id="IPR045851">
    <property type="entry name" value="AMP-bd_C_sf"/>
</dbReference>
<comment type="caution">
    <text evidence="3">The sequence shown here is derived from an EMBL/GenBank/DDBJ whole genome shotgun (WGS) entry which is preliminary data.</text>
</comment>
<proteinExistence type="predicted"/>
<name>A0A841L967_9SPHN</name>
<dbReference type="PANTHER" id="PTHR43767:SF1">
    <property type="entry name" value="NONRIBOSOMAL PEPTIDE SYNTHASE PES1 (EUROFUNG)-RELATED"/>
    <property type="match status" value="1"/>
</dbReference>
<dbReference type="Proteomes" id="UP000538147">
    <property type="component" value="Unassembled WGS sequence"/>
</dbReference>
<dbReference type="InterPro" id="IPR025110">
    <property type="entry name" value="AMP-bd_C"/>
</dbReference>
<evidence type="ECO:0000259" key="2">
    <source>
        <dbReference type="Pfam" id="PF13193"/>
    </source>
</evidence>
<dbReference type="Gene3D" id="3.30.300.30">
    <property type="match status" value="1"/>
</dbReference>
<dbReference type="GO" id="GO:0016878">
    <property type="term" value="F:acid-thiol ligase activity"/>
    <property type="evidence" value="ECO:0007669"/>
    <property type="project" value="UniProtKB-ARBA"/>
</dbReference>
<keyword evidence="4" id="KW-1185">Reference proteome</keyword>
<dbReference type="Pfam" id="PF00501">
    <property type="entry name" value="AMP-binding"/>
    <property type="match status" value="1"/>
</dbReference>
<dbReference type="EMBL" id="JACIIV010000028">
    <property type="protein sequence ID" value="MBB6228970.1"/>
    <property type="molecule type" value="Genomic_DNA"/>
</dbReference>
<keyword evidence="3" id="KW-0436">Ligase</keyword>
<feature type="domain" description="AMP-binding enzyme C-terminal" evidence="2">
    <location>
        <begin position="424"/>
        <end position="496"/>
    </location>
</feature>
<dbReference type="Gene3D" id="3.40.50.12780">
    <property type="entry name" value="N-terminal domain of ligase-like"/>
    <property type="match status" value="1"/>
</dbReference>
<dbReference type="PANTHER" id="PTHR43767">
    <property type="entry name" value="LONG-CHAIN-FATTY-ACID--COA LIGASE"/>
    <property type="match status" value="1"/>
</dbReference>
<dbReference type="PROSITE" id="PS00455">
    <property type="entry name" value="AMP_BINDING"/>
    <property type="match status" value="1"/>
</dbReference>
<feature type="domain" description="AMP-dependent synthetase/ligase" evidence="1">
    <location>
        <begin position="15"/>
        <end position="368"/>
    </location>
</feature>
<reference evidence="3 4" key="1">
    <citation type="submission" date="2020-08" db="EMBL/GenBank/DDBJ databases">
        <title>Genomic Encyclopedia of Type Strains, Phase IV (KMG-IV): sequencing the most valuable type-strain genomes for metagenomic binning, comparative biology and taxonomic classification.</title>
        <authorList>
            <person name="Goeker M."/>
        </authorList>
    </citation>
    <scope>NUCLEOTIDE SEQUENCE [LARGE SCALE GENOMIC DNA]</scope>
    <source>
        <strain evidence="3 4">DSM 102189</strain>
    </source>
</reference>
<sequence>MTEAAFASLTTIWATHARFAPDRTAAICGDRQLSWGEFDRGTNRVANALLALGAGRNVPVALVMGNSLEMLLLMFGIVKAGACMVPVSGMLAPPQLAGMLADSGAETVFVSEDCRGLVEAAGLSDKIRRIAIGFSADGWVDGDTLLAGASADDPGVWSRPEDRFNIIYSSGTTGLPKGIVQSHSARTHFAWSNALELGMSRDSVALATTALYSNGTMFMVLPPLLLGGTVVIMKQFNAANALALIEQHRVTHAFMVPTQCIVTLDDPACDAHDLSSLKGLLSAGSPLRADTRDAVVARMTPNLFELYGFSEGFATMRKPQDRPRRLGAVGRPVIGFDMRIVGSDDVECGPGEIGEIVGRGTGTMIGYHNRPDLDEAIMWRDAAGGAFLRSGDLGFVDDEGFLHIVDRKKDMILSGGFNIYPADLEAVIGEHPDVQDVTVIGVPHPKWGETPMALVIPRGTPDPVVLLAWANERLARTQRLAGLELRTEFPRNALGKVLKRELRAAWEQPA</sequence>
<evidence type="ECO:0000313" key="4">
    <source>
        <dbReference type="Proteomes" id="UP000538147"/>
    </source>
</evidence>
<evidence type="ECO:0000313" key="3">
    <source>
        <dbReference type="EMBL" id="MBB6228970.1"/>
    </source>
</evidence>
<dbReference type="Pfam" id="PF13193">
    <property type="entry name" value="AMP-binding_C"/>
    <property type="match status" value="1"/>
</dbReference>
<protein>
    <submittedName>
        <fullName evidence="3">Acyl-CoA synthetase (AMP-forming)/AMP-acid ligase II</fullName>
    </submittedName>
</protein>